<comment type="caution">
    <text evidence="10">The sequence shown here is derived from an EMBL/GenBank/DDBJ whole genome shotgun (WGS) entry which is preliminary data.</text>
</comment>
<keyword evidence="11" id="KW-1185">Reference proteome</keyword>
<dbReference type="GO" id="GO:0005739">
    <property type="term" value="C:mitochondrion"/>
    <property type="evidence" value="ECO:0007669"/>
    <property type="project" value="UniProtKB-SubCell"/>
</dbReference>
<comment type="subcellular location">
    <subcellularLocation>
        <location evidence="2">Mitochondrion</location>
    </subcellularLocation>
</comment>
<evidence type="ECO:0000256" key="2">
    <source>
        <dbReference type="ARBA" id="ARBA00004173"/>
    </source>
</evidence>
<evidence type="ECO:0000313" key="11">
    <source>
        <dbReference type="Proteomes" id="UP000596902"/>
    </source>
</evidence>
<dbReference type="GeneID" id="62201332"/>
<evidence type="ECO:0000256" key="3">
    <source>
        <dbReference type="ARBA" id="ARBA00010705"/>
    </source>
</evidence>
<dbReference type="EMBL" id="JAAABM010000003">
    <property type="protein sequence ID" value="KAF7679359.1"/>
    <property type="molecule type" value="Genomic_DNA"/>
</dbReference>
<evidence type="ECO:0000256" key="1">
    <source>
        <dbReference type="ARBA" id="ARBA00003195"/>
    </source>
</evidence>
<keyword evidence="10" id="KW-0830">Ubiquinone</keyword>
<dbReference type="PANTHER" id="PTHR13344:SF0">
    <property type="entry name" value="NADH DEHYDROGENASE [UBIQUINONE] 1 ALPHA SUBCOMPLEX SUBUNIT 8"/>
    <property type="match status" value="1"/>
</dbReference>
<dbReference type="RefSeq" id="XP_038789432.1">
    <property type="nucleotide sequence ID" value="XM_038928154.1"/>
</dbReference>
<evidence type="ECO:0000313" key="10">
    <source>
        <dbReference type="EMBL" id="KAF7679359.1"/>
    </source>
</evidence>
<evidence type="ECO:0000256" key="8">
    <source>
        <dbReference type="ARBA" id="ARBA00023128"/>
    </source>
</evidence>
<gene>
    <name evidence="10" type="ORF">GT037_003107</name>
</gene>
<name>A0A8H7EKS0_9PLEO</name>
<keyword evidence="6" id="KW-0677">Repeat</keyword>
<evidence type="ECO:0000256" key="4">
    <source>
        <dbReference type="ARBA" id="ARBA00022448"/>
    </source>
</evidence>
<evidence type="ECO:0000256" key="6">
    <source>
        <dbReference type="ARBA" id="ARBA00022737"/>
    </source>
</evidence>
<keyword evidence="9" id="KW-1015">Disulfide bond</keyword>
<proteinExistence type="inferred from homology"/>
<dbReference type="PROSITE" id="PS51808">
    <property type="entry name" value="CHCH"/>
    <property type="match status" value="1"/>
</dbReference>
<accession>A0A8H7EKS0</accession>
<dbReference type="Gene3D" id="1.10.287.2900">
    <property type="match status" value="1"/>
</dbReference>
<evidence type="ECO:0000256" key="9">
    <source>
        <dbReference type="ARBA" id="ARBA00023157"/>
    </source>
</evidence>
<keyword evidence="8" id="KW-0496">Mitochondrion</keyword>
<comment type="function">
    <text evidence="1">Accessory subunit of the mitochondrial membrane respiratory chain NADH dehydrogenase (Complex I), that is believed not to be involved in catalysis. Complex I functions in the transfer of electrons from NADH to the respiratory chain. The immediate electron acceptor for the enzyme is believed to be ubiquinone.</text>
</comment>
<keyword evidence="4" id="KW-0813">Transport</keyword>
<dbReference type="Proteomes" id="UP000596902">
    <property type="component" value="Unassembled WGS sequence"/>
</dbReference>
<dbReference type="InterPro" id="IPR016680">
    <property type="entry name" value="NDUFA8"/>
</dbReference>
<dbReference type="GO" id="GO:0006120">
    <property type="term" value="P:mitochondrial electron transport, NADH to ubiquinone"/>
    <property type="evidence" value="ECO:0007669"/>
    <property type="project" value="InterPro"/>
</dbReference>
<evidence type="ECO:0000256" key="5">
    <source>
        <dbReference type="ARBA" id="ARBA00022660"/>
    </source>
</evidence>
<reference evidence="10" key="2">
    <citation type="submission" date="2020-08" db="EMBL/GenBank/DDBJ databases">
        <title>Draft Genome Sequence of Cumin Blight Pathogen Alternaria burnsii.</title>
        <authorList>
            <person name="Feng Z."/>
        </authorList>
    </citation>
    <scope>NUCLEOTIDE SEQUENCE</scope>
    <source>
        <strain evidence="10">CBS107.38</strain>
    </source>
</reference>
<evidence type="ECO:0000256" key="7">
    <source>
        <dbReference type="ARBA" id="ARBA00022982"/>
    </source>
</evidence>
<reference evidence="10" key="1">
    <citation type="submission" date="2020-01" db="EMBL/GenBank/DDBJ databases">
        <authorList>
            <person name="Feng Z.H.Z."/>
        </authorList>
    </citation>
    <scope>NUCLEOTIDE SEQUENCE</scope>
    <source>
        <strain evidence="10">CBS107.38</strain>
    </source>
</reference>
<protein>
    <submittedName>
        <fullName evidence="10">Nadh-ubiquinone oxidoreductase kDa subunit</fullName>
    </submittedName>
</protein>
<dbReference type="AlphaFoldDB" id="A0A8H7EKS0"/>
<organism evidence="10 11">
    <name type="scientific">Alternaria burnsii</name>
    <dbReference type="NCBI Taxonomy" id="1187904"/>
    <lineage>
        <taxon>Eukaryota</taxon>
        <taxon>Fungi</taxon>
        <taxon>Dikarya</taxon>
        <taxon>Ascomycota</taxon>
        <taxon>Pezizomycotina</taxon>
        <taxon>Dothideomycetes</taxon>
        <taxon>Pleosporomycetidae</taxon>
        <taxon>Pleosporales</taxon>
        <taxon>Pleosporineae</taxon>
        <taxon>Pleosporaceae</taxon>
        <taxon>Alternaria</taxon>
        <taxon>Alternaria sect. Alternaria</taxon>
    </lineage>
</organism>
<keyword evidence="5" id="KW-0679">Respiratory chain</keyword>
<sequence>MSSRQPRFNQQALIDTTPLPDDIPKVKELGASSAPLLSASFFIGARCKAYNDDYMMCKTEANGRGEFDCMKEGRKVTRCAASVIKDINENCLAEFRTHWQCLENHNQQLWNCRSEERKLNKCVFEKLKLEKTIPDAPKVLAISAAATPYGFPSLTQSHHLLLRHHTFDILVARFLSIYYSSCRSGSITRVIGSVMSNPFCDNYVDDASTPPTSPISDGISEPIDWNNRNLVYLLSVLRPEEVAADILVFDPPLEVLEDLTYPFHLQIHKKAISNRTDSCPYSKDAPICTGRPQPCTLVAESNRECLSPELARRSLAYDLLSNIELVDATIARYNALWFIHSSDVATLESILRAMCEMITIADDEWQGRLDQLCGMAAGDYTGQCVDGDCSAETRLEFHFLMTGRIALEDWIRCVGACLGMDPEKERAAHAEVYDEAGSFLARAFYQMTG</sequence>
<dbReference type="PANTHER" id="PTHR13344">
    <property type="entry name" value="NADH-UBIQUINONE OXIDOREDUCTASE"/>
    <property type="match status" value="1"/>
</dbReference>
<comment type="similarity">
    <text evidence="3">Belongs to the complex I NDUFA8 subunit family.</text>
</comment>
<keyword evidence="7" id="KW-0249">Electron transport</keyword>